<accession>A0A8X6U315</accession>
<sequence length="110" mass="12834">MNIDLFYFGVFPTSFAVDDRSFDRLFIDIPLTRNLVWQAPQALFPKGIRKHIFLGLAEDGEIQVISLSSQADLEVLRVILPEQQGRRQRRESFYCHNRPERFSVDCQSLC</sequence>
<dbReference type="Proteomes" id="UP000887013">
    <property type="component" value="Unassembled WGS sequence"/>
</dbReference>
<keyword evidence="2" id="KW-1185">Reference proteome</keyword>
<gene>
    <name evidence="1" type="ORF">NPIL_695971</name>
</gene>
<evidence type="ECO:0000313" key="2">
    <source>
        <dbReference type="Proteomes" id="UP000887013"/>
    </source>
</evidence>
<proteinExistence type="predicted"/>
<dbReference type="AlphaFoldDB" id="A0A8X6U315"/>
<dbReference type="EMBL" id="BMAW01117115">
    <property type="protein sequence ID" value="GFT73533.1"/>
    <property type="molecule type" value="Genomic_DNA"/>
</dbReference>
<organism evidence="1 2">
    <name type="scientific">Nephila pilipes</name>
    <name type="common">Giant wood spider</name>
    <name type="synonym">Nephila maculata</name>
    <dbReference type="NCBI Taxonomy" id="299642"/>
    <lineage>
        <taxon>Eukaryota</taxon>
        <taxon>Metazoa</taxon>
        <taxon>Ecdysozoa</taxon>
        <taxon>Arthropoda</taxon>
        <taxon>Chelicerata</taxon>
        <taxon>Arachnida</taxon>
        <taxon>Araneae</taxon>
        <taxon>Araneomorphae</taxon>
        <taxon>Entelegynae</taxon>
        <taxon>Araneoidea</taxon>
        <taxon>Nephilidae</taxon>
        <taxon>Nephila</taxon>
    </lineage>
</organism>
<comment type="caution">
    <text evidence="1">The sequence shown here is derived from an EMBL/GenBank/DDBJ whole genome shotgun (WGS) entry which is preliminary data.</text>
</comment>
<evidence type="ECO:0000313" key="1">
    <source>
        <dbReference type="EMBL" id="GFT73533.1"/>
    </source>
</evidence>
<reference evidence="1" key="1">
    <citation type="submission" date="2020-08" db="EMBL/GenBank/DDBJ databases">
        <title>Multicomponent nature underlies the extraordinary mechanical properties of spider dragline silk.</title>
        <authorList>
            <person name="Kono N."/>
            <person name="Nakamura H."/>
            <person name="Mori M."/>
            <person name="Yoshida Y."/>
            <person name="Ohtoshi R."/>
            <person name="Malay A.D."/>
            <person name="Moran D.A.P."/>
            <person name="Tomita M."/>
            <person name="Numata K."/>
            <person name="Arakawa K."/>
        </authorList>
    </citation>
    <scope>NUCLEOTIDE SEQUENCE</scope>
</reference>
<protein>
    <submittedName>
        <fullName evidence="1">Uncharacterized protein</fullName>
    </submittedName>
</protein>
<name>A0A8X6U315_NEPPI</name>